<evidence type="ECO:0000313" key="1">
    <source>
        <dbReference type="Proteomes" id="UP000887579"/>
    </source>
</evidence>
<dbReference type="Proteomes" id="UP000887579">
    <property type="component" value="Unplaced"/>
</dbReference>
<accession>A0AC34F5Y1</accession>
<reference evidence="2" key="1">
    <citation type="submission" date="2022-11" db="UniProtKB">
        <authorList>
            <consortium name="WormBaseParasite"/>
        </authorList>
    </citation>
    <scope>IDENTIFICATION</scope>
</reference>
<evidence type="ECO:0000313" key="2">
    <source>
        <dbReference type="WBParaSite" id="ES5_v2.g12544.t1"/>
    </source>
</evidence>
<name>A0AC34F5Y1_9BILA</name>
<organism evidence="1 2">
    <name type="scientific">Panagrolaimus sp. ES5</name>
    <dbReference type="NCBI Taxonomy" id="591445"/>
    <lineage>
        <taxon>Eukaryota</taxon>
        <taxon>Metazoa</taxon>
        <taxon>Ecdysozoa</taxon>
        <taxon>Nematoda</taxon>
        <taxon>Chromadorea</taxon>
        <taxon>Rhabditida</taxon>
        <taxon>Tylenchina</taxon>
        <taxon>Panagrolaimomorpha</taxon>
        <taxon>Panagrolaimoidea</taxon>
        <taxon>Panagrolaimidae</taxon>
        <taxon>Panagrolaimus</taxon>
    </lineage>
</organism>
<proteinExistence type="predicted"/>
<sequence length="828" mass="93067">MISPAEKQRIEEKRLAGKGGEDEPALSRAESCTSLTSTFSLQAQMPADALSGRSFRSYQHLHNRLEFYHDSVGALLNCQLESKSEEFWKTVNSYGALQCDLEGAKQKVSSIRNGLKIANENIVQKMKRVVEIHQERKNKVLLLQRLRDIACLRDAQTTVQMLLNQNDFPKALECIEMAQEVLHSDLKGVNCFRHLSTQLDELHKVIGRMLQDDFVALIQKEFGKPLEKESEIGYQEGQLHPVIHGLLRCGEFKFLQVLKHEIVEAIKNTIRQSIQELILENVDRVIMFEENREKFVEKDEKESLDGIQEIKGDDKIIDENEESKQLPTSHSTANFHGMITVAGNNGEIPRSASAATLVSRKESVVSSVTSEDPQSQHQQQSGGGGFVSSAATMLSIPARDLYQIRSVLPCLLEHAAITAQERIARLLIAKSKDGFLERCSPISFRKVDECVQKFVNECNELVQSQTLSTGLFASLQQPQSSSRSTSPSPPSTASASASKSPLLHTMQQQSTRLISRFHESRKQKLANILDSEQWKPAIVPQIFQQIADHYCESGKISDLINDLNQSANGEETLMDYSSMPASDFIDLDGEKYYLVGTALILFRMIAQYSDLVEMFPDCAAEILLHVIEVCKSFNSRTCQLILGAGALQFVGLKTISVKNLALAARCLQFILKFIQALKDEFKEILSPEKHHLLRHFDSTSRDYQDHVDEIYSKLSSVIDFHIVSCLSSWQTQGEAPTPPFQQLIKQIGKFYNGFSSVMPPSETTKILLRVHSNFKSHYRNILNQHGVTPQNALSYGLASADFDYYVENMRALPNCENFPNDTINDVFG</sequence>
<protein>
    <submittedName>
        <fullName evidence="2">Vacuolar protein sorting-associated protein 54</fullName>
    </submittedName>
</protein>
<dbReference type="WBParaSite" id="ES5_v2.g12544.t1">
    <property type="protein sequence ID" value="ES5_v2.g12544.t1"/>
    <property type="gene ID" value="ES5_v2.g12544"/>
</dbReference>